<dbReference type="PANTHER" id="PTHR43498:SF1">
    <property type="entry name" value="COB--COM HETERODISULFIDE REDUCTASE IRON-SULFUR SUBUNIT A"/>
    <property type="match status" value="1"/>
</dbReference>
<dbReference type="Gene3D" id="3.50.50.60">
    <property type="entry name" value="FAD/NAD(P)-binding domain"/>
    <property type="match status" value="1"/>
</dbReference>
<evidence type="ECO:0000256" key="2">
    <source>
        <dbReference type="ARBA" id="ARBA00022723"/>
    </source>
</evidence>
<evidence type="ECO:0000256" key="6">
    <source>
        <dbReference type="SAM" id="SignalP"/>
    </source>
</evidence>
<dbReference type="GO" id="GO:0046872">
    <property type="term" value="F:metal ion binding"/>
    <property type="evidence" value="ECO:0007669"/>
    <property type="project" value="UniProtKB-KW"/>
</dbReference>
<keyword evidence="2" id="KW-0479">Metal-binding</keyword>
<dbReference type="SUPFAM" id="SSF51905">
    <property type="entry name" value="FAD/NAD(P)-binding domain"/>
    <property type="match status" value="1"/>
</dbReference>
<organism evidence="7">
    <name type="scientific">Bacteroides ovatus</name>
    <dbReference type="NCBI Taxonomy" id="28116"/>
    <lineage>
        <taxon>Bacteria</taxon>
        <taxon>Pseudomonadati</taxon>
        <taxon>Bacteroidota</taxon>
        <taxon>Bacteroidia</taxon>
        <taxon>Bacteroidales</taxon>
        <taxon>Bacteroidaceae</taxon>
        <taxon>Bacteroides</taxon>
    </lineage>
</organism>
<dbReference type="InterPro" id="IPR039650">
    <property type="entry name" value="HdrA-like"/>
</dbReference>
<feature type="signal peptide" evidence="6">
    <location>
        <begin position="1"/>
        <end position="25"/>
    </location>
</feature>
<dbReference type="Pfam" id="PF12831">
    <property type="entry name" value="FAD_oxidored"/>
    <property type="match status" value="1"/>
</dbReference>
<dbReference type="EMBL" id="VWKO01000010">
    <property type="protein sequence ID" value="KAA4035755.1"/>
    <property type="molecule type" value="Genomic_DNA"/>
</dbReference>
<dbReference type="RefSeq" id="WP_149952603.1">
    <property type="nucleotide sequence ID" value="NZ_JANUKI010000001.1"/>
</dbReference>
<reference evidence="7" key="1">
    <citation type="journal article" date="2019" name="Nat. Med.">
        <title>A library of human gut bacterial isolates paired with longitudinal multiomics data enables mechanistic microbiome research.</title>
        <authorList>
            <person name="Poyet M."/>
            <person name="Groussin M."/>
            <person name="Gibbons S.M."/>
            <person name="Avila-Pacheco J."/>
            <person name="Jiang X."/>
            <person name="Kearney S.M."/>
            <person name="Perrotta A.R."/>
            <person name="Berdy B."/>
            <person name="Zhao S."/>
            <person name="Lieberman T.D."/>
            <person name="Swanson P.K."/>
            <person name="Smith M."/>
            <person name="Roesemann S."/>
            <person name="Alexander J.E."/>
            <person name="Rich S.A."/>
            <person name="Livny J."/>
            <person name="Vlamakis H."/>
            <person name="Clish C."/>
            <person name="Bullock K."/>
            <person name="Deik A."/>
            <person name="Scott J."/>
            <person name="Pierce K.A."/>
            <person name="Xavier R.J."/>
            <person name="Alm E.J."/>
        </authorList>
    </citation>
    <scope>NUCLEOTIDE SEQUENCE</scope>
    <source>
        <strain evidence="7">BIOML-A147</strain>
    </source>
</reference>
<evidence type="ECO:0000256" key="4">
    <source>
        <dbReference type="ARBA" id="ARBA00023004"/>
    </source>
</evidence>
<keyword evidence="5" id="KW-0411">Iron-sulfur</keyword>
<dbReference type="GO" id="GO:0016491">
    <property type="term" value="F:oxidoreductase activity"/>
    <property type="evidence" value="ECO:0007669"/>
    <property type="project" value="UniProtKB-KW"/>
</dbReference>
<feature type="chain" id="PRO_5025053258" evidence="6">
    <location>
        <begin position="26"/>
        <end position="642"/>
    </location>
</feature>
<keyword evidence="1" id="KW-0004">4Fe-4S</keyword>
<proteinExistence type="predicted"/>
<evidence type="ECO:0000256" key="3">
    <source>
        <dbReference type="ARBA" id="ARBA00023002"/>
    </source>
</evidence>
<dbReference type="InterPro" id="IPR036188">
    <property type="entry name" value="FAD/NAD-bd_sf"/>
</dbReference>
<dbReference type="Gene3D" id="2.60.120.260">
    <property type="entry name" value="Galactose-binding domain-like"/>
    <property type="match status" value="1"/>
</dbReference>
<evidence type="ECO:0000256" key="5">
    <source>
        <dbReference type="ARBA" id="ARBA00023014"/>
    </source>
</evidence>
<keyword evidence="4" id="KW-0408">Iron</keyword>
<keyword evidence="6" id="KW-0732">Signal</keyword>
<accession>A0A641SAS8</accession>
<comment type="caution">
    <text evidence="7">The sequence shown here is derived from an EMBL/GenBank/DDBJ whole genome shotgun (WGS) entry which is preliminary data.</text>
</comment>
<dbReference type="GO" id="GO:0051539">
    <property type="term" value="F:4 iron, 4 sulfur cluster binding"/>
    <property type="evidence" value="ECO:0007669"/>
    <property type="project" value="UniProtKB-KW"/>
</dbReference>
<gene>
    <name evidence="7" type="ORF">F3D60_02950</name>
</gene>
<evidence type="ECO:0000256" key="1">
    <source>
        <dbReference type="ARBA" id="ARBA00022485"/>
    </source>
</evidence>
<sequence length="642" mass="72293">MKRREFLRSSILTTAFLSMGGYSLANVDSKFKTKTDWPKRDDNWKYMGKKDTSSVKREKEYVFDVAVIGGGVAGLCAAVSAARHGAKTVLVQNRSVLGGNASSEIHVPINGSYHFKNKFGVDRETGIVEEIQLENRYYNVQNSWEVWDHVMYDYVTRQENLTLMLNTQAMEAVMDGNSIKKAICFQMSTESKIIINADIFIDCSGDGALAASAGAEYRSGREGKAEFNEKYAPDEPDGWVMGDSIQFSSKDMGYPVPFNPPSFTIKYDPSKANKRTITQLSCGFWWVELGSDLDIVDVTEENRHKLLGYLYGAWDYVKNSGKFPEAANLVLDWVGSVPGRRESRRFMGDYILNENDLTKFTHFDDAIAYGGGWSLDEHCPGGILNDKEPASYFHQRFEKMFEIPYRCIYSKNIDNLMFAGRNVSVTHIALSATRLIAICGLVGQAAGTAAAMCMEYKTSPRGVYKKHIPELQERLLRDDCYIPNRPANDGADLARKAKIEASSTTSGNVALLTDGYSRDEVNRIHHWQSDGLNPDLILSWDKPVSLSSVEIKCDSNLHTEIQIHPNIEKRRKQRPGMPVELVKKVSVEAEANGIWKELAEVDNNLHRLIKLNFSPVRTSRIRVNLKETYGASDVRLFEVRCY</sequence>
<protein>
    <submittedName>
        <fullName evidence="7">FAD-dependent oxidoreductase</fullName>
    </submittedName>
</protein>
<name>A0A641SAS8_BACOV</name>
<dbReference type="AlphaFoldDB" id="A0A641SAS8"/>
<dbReference type="PANTHER" id="PTHR43498">
    <property type="entry name" value="FERREDOXIN:COB-COM HETERODISULFIDE REDUCTASE SUBUNIT A"/>
    <property type="match status" value="1"/>
</dbReference>
<evidence type="ECO:0000313" key="7">
    <source>
        <dbReference type="EMBL" id="KAA4035755.1"/>
    </source>
</evidence>
<keyword evidence="3" id="KW-0560">Oxidoreductase</keyword>